<gene>
    <name evidence="8" type="ORF">TELCIR_12701</name>
</gene>
<dbReference type="PANTHER" id="PTHR24207">
    <property type="entry name" value="ZYX102 PROTEIN"/>
    <property type="match status" value="1"/>
</dbReference>
<evidence type="ECO:0000256" key="5">
    <source>
        <dbReference type="PROSITE-ProRule" id="PRU00125"/>
    </source>
</evidence>
<proteinExistence type="predicted"/>
<evidence type="ECO:0000313" key="8">
    <source>
        <dbReference type="EMBL" id="PIO65616.1"/>
    </source>
</evidence>
<dbReference type="GO" id="GO:0001725">
    <property type="term" value="C:stress fiber"/>
    <property type="evidence" value="ECO:0007669"/>
    <property type="project" value="TreeGrafter"/>
</dbReference>
<dbReference type="SUPFAM" id="SSF57716">
    <property type="entry name" value="Glucocorticoid receptor-like (DNA-binding domain)"/>
    <property type="match status" value="2"/>
</dbReference>
<feature type="domain" description="LIM zinc-binding" evidence="7">
    <location>
        <begin position="288"/>
        <end position="349"/>
    </location>
</feature>
<dbReference type="OrthoDB" id="25414at2759"/>
<feature type="region of interest" description="Disordered" evidence="6">
    <location>
        <begin position="138"/>
        <end position="165"/>
    </location>
</feature>
<evidence type="ECO:0000256" key="6">
    <source>
        <dbReference type="SAM" id="MobiDB-lite"/>
    </source>
</evidence>
<sequence length="476" mass="54093">MVEALKENRAKSVIQGMAEFNTTAFLTQLDAFGRPPPPHKLNEGRGSVARELANKLDMINLDKQRRIRGEMLAPSEQGMVQLGNDLKSSHRQQIREADVQKWRNDVLSVNRPRVNGFNQHETAESAREYARKIADSIPKSNGFHTYTGSDDDVGTRSDSPLKGDLTTRVNVNGVQADRFSIRSPLDRQTTASPKQRADLSLAEILSRKQQKNSSSPSYGVGLTQQVRLTDKKLPAGKPPAFRPAVDEQKRQVKWREIADVLEAQDQKFEKLSEQLRRDLVVEQKHQIGLCANCRLPMYDNEERYTVNDSTYHRACFTCEVCGRELREQQFYLSDGRFYCKQDYLYNMERKVLSALNRNYHPACFTCTACGMCLDGVQFALDKNNQVYCLPDYHERFAPRCHRCKNAILPDENTGETVRIVALDNNYHVDCYACEGCGLKLTDEGDACCYPLGKHLLCEKCHLAWRRSGSEAPISDL</sequence>
<dbReference type="PROSITE" id="PS50023">
    <property type="entry name" value="LIM_DOMAIN_2"/>
    <property type="match status" value="2"/>
</dbReference>
<keyword evidence="2" id="KW-0677">Repeat</keyword>
<keyword evidence="3 5" id="KW-0862">Zinc</keyword>
<keyword evidence="1 5" id="KW-0479">Metal-binding</keyword>
<dbReference type="CDD" id="cd08368">
    <property type="entry name" value="LIM"/>
    <property type="match status" value="1"/>
</dbReference>
<dbReference type="Gene3D" id="2.10.110.10">
    <property type="entry name" value="Cysteine Rich Protein"/>
    <property type="match status" value="3"/>
</dbReference>
<dbReference type="FunFam" id="2.10.110.10:FF:000057">
    <property type="entry name" value="Zyxin"/>
    <property type="match status" value="1"/>
</dbReference>
<evidence type="ECO:0000256" key="4">
    <source>
        <dbReference type="ARBA" id="ARBA00023038"/>
    </source>
</evidence>
<dbReference type="PANTHER" id="PTHR24207:SF2">
    <property type="entry name" value="ZYX102 PROTEIN"/>
    <property type="match status" value="1"/>
</dbReference>
<evidence type="ECO:0000256" key="2">
    <source>
        <dbReference type="ARBA" id="ARBA00022737"/>
    </source>
</evidence>
<keyword evidence="9" id="KW-1185">Reference proteome</keyword>
<name>A0A2G9U5U3_TELCI</name>
<feature type="compositionally biased region" description="Polar residues" evidence="6">
    <location>
        <begin position="138"/>
        <end position="148"/>
    </location>
</feature>
<dbReference type="InterPro" id="IPR001781">
    <property type="entry name" value="Znf_LIM"/>
</dbReference>
<feature type="domain" description="LIM zinc-binding" evidence="7">
    <location>
        <begin position="398"/>
        <end position="467"/>
    </location>
</feature>
<dbReference type="AlphaFoldDB" id="A0A2G9U5U3"/>
<evidence type="ECO:0000256" key="1">
    <source>
        <dbReference type="ARBA" id="ARBA00022723"/>
    </source>
</evidence>
<dbReference type="EMBL" id="KZ348867">
    <property type="protein sequence ID" value="PIO65616.1"/>
    <property type="molecule type" value="Genomic_DNA"/>
</dbReference>
<dbReference type="GO" id="GO:0046872">
    <property type="term" value="F:metal ion binding"/>
    <property type="evidence" value="ECO:0007669"/>
    <property type="project" value="UniProtKB-KW"/>
</dbReference>
<evidence type="ECO:0000259" key="7">
    <source>
        <dbReference type="PROSITE" id="PS50023"/>
    </source>
</evidence>
<evidence type="ECO:0000256" key="3">
    <source>
        <dbReference type="ARBA" id="ARBA00022833"/>
    </source>
</evidence>
<dbReference type="Proteomes" id="UP000230423">
    <property type="component" value="Unassembled WGS sequence"/>
</dbReference>
<dbReference type="GO" id="GO:0098609">
    <property type="term" value="P:cell-cell adhesion"/>
    <property type="evidence" value="ECO:0007669"/>
    <property type="project" value="TreeGrafter"/>
</dbReference>
<protein>
    <submittedName>
        <fullName evidence="8">LIM domain protein</fullName>
    </submittedName>
</protein>
<dbReference type="SMART" id="SM00132">
    <property type="entry name" value="LIM"/>
    <property type="match status" value="3"/>
</dbReference>
<dbReference type="Pfam" id="PF00412">
    <property type="entry name" value="LIM"/>
    <property type="match status" value="3"/>
</dbReference>
<reference evidence="8 9" key="1">
    <citation type="submission" date="2015-09" db="EMBL/GenBank/DDBJ databases">
        <title>Draft genome of the parasitic nematode Teladorsagia circumcincta isolate WARC Sus (inbred).</title>
        <authorList>
            <person name="Mitreva M."/>
        </authorList>
    </citation>
    <scope>NUCLEOTIDE SEQUENCE [LARGE SCALE GENOMIC DNA]</scope>
    <source>
        <strain evidence="8 9">S</strain>
    </source>
</reference>
<organism evidence="8 9">
    <name type="scientific">Teladorsagia circumcincta</name>
    <name type="common">Brown stomach worm</name>
    <name type="synonym">Ostertagia circumcincta</name>
    <dbReference type="NCBI Taxonomy" id="45464"/>
    <lineage>
        <taxon>Eukaryota</taxon>
        <taxon>Metazoa</taxon>
        <taxon>Ecdysozoa</taxon>
        <taxon>Nematoda</taxon>
        <taxon>Chromadorea</taxon>
        <taxon>Rhabditida</taxon>
        <taxon>Rhabditina</taxon>
        <taxon>Rhabditomorpha</taxon>
        <taxon>Strongyloidea</taxon>
        <taxon>Trichostrongylidae</taxon>
        <taxon>Teladorsagia</taxon>
    </lineage>
</organism>
<evidence type="ECO:0000313" key="9">
    <source>
        <dbReference type="Proteomes" id="UP000230423"/>
    </source>
</evidence>
<accession>A0A2G9U5U3</accession>
<keyword evidence="4 5" id="KW-0440">LIM domain</keyword>
<dbReference type="GO" id="GO:0005925">
    <property type="term" value="C:focal adhesion"/>
    <property type="evidence" value="ECO:0007669"/>
    <property type="project" value="TreeGrafter"/>
</dbReference>